<organism evidence="2 3">
    <name type="scientific">Sporosarcina ureae</name>
    <dbReference type="NCBI Taxonomy" id="1571"/>
    <lineage>
        <taxon>Bacteria</taxon>
        <taxon>Bacillati</taxon>
        <taxon>Bacillota</taxon>
        <taxon>Bacilli</taxon>
        <taxon>Bacillales</taxon>
        <taxon>Caryophanaceae</taxon>
        <taxon>Sporosarcina</taxon>
    </lineage>
</organism>
<dbReference type="Proteomes" id="UP000192486">
    <property type="component" value="Chromosome"/>
</dbReference>
<dbReference type="EMBL" id="CP015108">
    <property type="protein sequence ID" value="ARF14747.1"/>
    <property type="molecule type" value="Genomic_DNA"/>
</dbReference>
<dbReference type="InterPro" id="IPR012312">
    <property type="entry name" value="Hemerythrin-like"/>
</dbReference>
<gene>
    <name evidence="2" type="ORF">SporoS204_11670</name>
</gene>
<evidence type="ECO:0000313" key="2">
    <source>
        <dbReference type="EMBL" id="ARF14747.1"/>
    </source>
</evidence>
<name>A0ABM6JXC4_SPOUR</name>
<keyword evidence="3" id="KW-1185">Reference proteome</keyword>
<sequence length="177" mass="20454">MMVNTGLTHTLPALRVLENEHRFLTSLMEQWHAIVLDFESDRFTREEGLEALKRLRVLVVEFIDPLKNHTEKEEAFLFPMLAKYVGSDQGPVQAVQEEHDEIDAFIGHFLHHTRGDLSEFTLAMMQDVVKDAGEAFEVIMIHFVKEENVIFPMVLSVLLAKEQDELFDQLYTSILPD</sequence>
<reference evidence="2 3" key="1">
    <citation type="submission" date="2016-04" db="EMBL/GenBank/DDBJ databases">
        <title>Comparative Genomics and Epigenetics of Sporosarcina ureae.</title>
        <authorList>
            <person name="Oliver A.S."/>
            <person name="Cooper K.K."/>
        </authorList>
    </citation>
    <scope>NUCLEOTIDE SEQUENCE [LARGE SCALE GENOMIC DNA]</scope>
    <source>
        <strain evidence="2 3">S204</strain>
    </source>
</reference>
<evidence type="ECO:0000259" key="1">
    <source>
        <dbReference type="Pfam" id="PF01814"/>
    </source>
</evidence>
<evidence type="ECO:0000313" key="3">
    <source>
        <dbReference type="Proteomes" id="UP000192486"/>
    </source>
</evidence>
<dbReference type="Gene3D" id="1.20.120.520">
    <property type="entry name" value="nmb1532 protein domain like"/>
    <property type="match status" value="1"/>
</dbReference>
<dbReference type="RefSeq" id="WP_029053558.1">
    <property type="nucleotide sequence ID" value="NZ_CP015108.1"/>
</dbReference>
<proteinExistence type="predicted"/>
<feature type="domain" description="Hemerythrin-like" evidence="1">
    <location>
        <begin position="14"/>
        <end position="154"/>
    </location>
</feature>
<protein>
    <submittedName>
        <fullName evidence="2">Cation-binding protein</fullName>
    </submittedName>
</protein>
<accession>A0ABM6JXC4</accession>
<dbReference type="Pfam" id="PF01814">
    <property type="entry name" value="Hemerythrin"/>
    <property type="match status" value="1"/>
</dbReference>